<accession>A0A401RV96</accession>
<dbReference type="EMBL" id="BEZZ01000005">
    <property type="protein sequence ID" value="GCC22036.1"/>
    <property type="molecule type" value="Genomic_DNA"/>
</dbReference>
<keyword evidence="2" id="KW-1185">Reference proteome</keyword>
<organism evidence="1 2">
    <name type="scientific">Chiloscyllium punctatum</name>
    <name type="common">Brownbanded bambooshark</name>
    <name type="synonym">Hemiscyllium punctatum</name>
    <dbReference type="NCBI Taxonomy" id="137246"/>
    <lineage>
        <taxon>Eukaryota</taxon>
        <taxon>Metazoa</taxon>
        <taxon>Chordata</taxon>
        <taxon>Craniata</taxon>
        <taxon>Vertebrata</taxon>
        <taxon>Chondrichthyes</taxon>
        <taxon>Elasmobranchii</taxon>
        <taxon>Galeomorphii</taxon>
        <taxon>Galeoidea</taxon>
        <taxon>Orectolobiformes</taxon>
        <taxon>Hemiscylliidae</taxon>
        <taxon>Chiloscyllium</taxon>
    </lineage>
</organism>
<dbReference type="AlphaFoldDB" id="A0A401RV96"/>
<reference evidence="1 2" key="1">
    <citation type="journal article" date="2018" name="Nat. Ecol. Evol.">
        <title>Shark genomes provide insights into elasmobranch evolution and the origin of vertebrates.</title>
        <authorList>
            <person name="Hara Y"/>
            <person name="Yamaguchi K"/>
            <person name="Onimaru K"/>
            <person name="Kadota M"/>
            <person name="Koyanagi M"/>
            <person name="Keeley SD"/>
            <person name="Tatsumi K"/>
            <person name="Tanaka K"/>
            <person name="Motone F"/>
            <person name="Kageyama Y"/>
            <person name="Nozu R"/>
            <person name="Adachi N"/>
            <person name="Nishimura O"/>
            <person name="Nakagawa R"/>
            <person name="Tanegashima C"/>
            <person name="Kiyatake I"/>
            <person name="Matsumoto R"/>
            <person name="Murakumo K"/>
            <person name="Nishida K"/>
            <person name="Terakita A"/>
            <person name="Kuratani S"/>
            <person name="Sato K"/>
            <person name="Hyodo S Kuraku.S."/>
        </authorList>
    </citation>
    <scope>NUCLEOTIDE SEQUENCE [LARGE SCALE GENOMIC DNA]</scope>
</reference>
<gene>
    <name evidence="1" type="ORF">chiPu_0000420</name>
</gene>
<evidence type="ECO:0000313" key="1">
    <source>
        <dbReference type="EMBL" id="GCC22036.1"/>
    </source>
</evidence>
<evidence type="ECO:0000313" key="2">
    <source>
        <dbReference type="Proteomes" id="UP000287033"/>
    </source>
</evidence>
<protein>
    <submittedName>
        <fullName evidence="1">Uncharacterized protein</fullName>
    </submittedName>
</protein>
<comment type="caution">
    <text evidence="1">The sequence shown here is derived from an EMBL/GenBank/DDBJ whole genome shotgun (WGS) entry which is preliminary data.</text>
</comment>
<sequence>MVKLLIVSDERFTKLRTRDITAFSLRLVVQWNIRDDPRLDSRLQIYVIVNIQKYFLGWSPSLPGNPQDCLLKDTTLYLRRLQEQKFCTRVDQMAWVTCMQREKLQIKLKMKFRSLNCIIMPVEAFLYLNQNAVNIH</sequence>
<proteinExistence type="predicted"/>
<name>A0A401RV96_CHIPU</name>
<dbReference type="Proteomes" id="UP000287033">
    <property type="component" value="Unassembled WGS sequence"/>
</dbReference>